<evidence type="ECO:0000256" key="3">
    <source>
        <dbReference type="ARBA" id="ARBA00023319"/>
    </source>
</evidence>
<evidence type="ECO:0000313" key="10">
    <source>
        <dbReference type="Proteomes" id="UP000275408"/>
    </source>
</evidence>
<comment type="caution">
    <text evidence="4">Lacks conserved residue(s) required for the propagation of feature annotation.</text>
</comment>
<feature type="disulfide bond" evidence="4">
    <location>
        <begin position="264"/>
        <end position="291"/>
    </location>
</feature>
<feature type="domain" description="Sushi" evidence="7">
    <location>
        <begin position="915"/>
        <end position="970"/>
    </location>
</feature>
<evidence type="ECO:0000313" key="9">
    <source>
        <dbReference type="EMBL" id="RMX54914.1"/>
    </source>
</evidence>
<dbReference type="CDD" id="cd00096">
    <property type="entry name" value="Ig"/>
    <property type="match status" value="2"/>
</dbReference>
<dbReference type="FunFam" id="2.60.40.10:FF:000032">
    <property type="entry name" value="palladin isoform X1"/>
    <property type="match status" value="2"/>
</dbReference>
<dbReference type="InterPro" id="IPR035976">
    <property type="entry name" value="Sushi/SCR/CCP_sf"/>
</dbReference>
<dbReference type="Gene3D" id="2.60.40.10">
    <property type="entry name" value="Immunoglobulins"/>
    <property type="match status" value="8"/>
</dbReference>
<dbReference type="InterPro" id="IPR036179">
    <property type="entry name" value="Ig-like_dom_sf"/>
</dbReference>
<feature type="domain" description="Sushi" evidence="7">
    <location>
        <begin position="179"/>
        <end position="234"/>
    </location>
</feature>
<dbReference type="PROSITE" id="PS51886">
    <property type="entry name" value="TLDC"/>
    <property type="match status" value="3"/>
</dbReference>
<evidence type="ECO:0000256" key="1">
    <source>
        <dbReference type="ARBA" id="ARBA00022737"/>
    </source>
</evidence>
<dbReference type="Proteomes" id="UP000275408">
    <property type="component" value="Unassembled WGS sequence"/>
</dbReference>
<feature type="domain" description="Sushi" evidence="7">
    <location>
        <begin position="1523"/>
        <end position="1580"/>
    </location>
</feature>
<dbReference type="InterPro" id="IPR007110">
    <property type="entry name" value="Ig-like_dom"/>
</dbReference>
<dbReference type="PANTHER" id="PTHR44170:SF6">
    <property type="entry name" value="CONTACTIN"/>
    <property type="match status" value="1"/>
</dbReference>
<protein>
    <submittedName>
        <fullName evidence="9">Uncharacterized protein</fullName>
    </submittedName>
</protein>
<dbReference type="InterPro" id="IPR008160">
    <property type="entry name" value="Collagen"/>
</dbReference>
<dbReference type="PROSITE" id="PS50835">
    <property type="entry name" value="IG_LIKE"/>
    <property type="match status" value="8"/>
</dbReference>
<sequence length="1768" mass="197011">RPEIYHPGYETWETTLSCNIFGSPPPRIQWTRSFRPLPVERHVVNGKDLVIKDTRQEDRGPYMCRGENHLGHVYALIVLVVKPVTPPVITTAPSSILKVRNIFEKVTLQCAARGSPVPSLEWSKDGVVISNNRTSKTDREVKGELVIRRFSPSDQGVYKCFLKNYDNGTAETTTTLELVGCGDPGVPVNGYKVGENYWGGEMVTFACDAGYHLEGPTNRLCLENGNWSNVVPACHRLCEEPAPIENGYRIGDKFWKGRNVTYECNKGYQLRGPHVRICKENGEWSEEGPTCEGPVFEHSEILRNNTEYWELLKGWLGPVSTLPAKWKLCYRATDHGWGSGTFHSQCNNLGPTVTFIRVGEYIFGGYTDRNWHSSGSYKDSTHSFLFSFKNRYGLDPFKLHIKQSEHAIDDNNGYGPTFGGGHDIYIGDNAGSNTNSYTNLGHSYVQLAGYKSGDSNTKNLLAGSYNFQPHEVEKSRGNSFWTIAVILNILFSVISVGFFIYKVHVLEGEVFQLRSDLKNQAKARESEDADLMNRNKRAAKYHGDSKPCTSCHNACVQLFGLGASAKVTTKINNVTDQDVICLRGARGPQGRDGPRGRRGRPGYIGKPGKTGPPGARGRQGPRGRPGSALAGNTSRLFQDIDIPRIRKKPPSSMTVKEGNNVSLPCYSKGFPNPEVTWYKNGQKLNSGKYNRDTGMLTFPSIQFSDRGLYRCEARNFIGVESATVKIVVEVPPRFVQAPETYHLGYETWDTTLTCNIFAFPPPKIQWTRSFRLLPIDRHAVVGKDLVIKETRKEDRGPFMCRGENHLGHVYALIVLVVKPVIPPVITSAPSTVVKVTKVDGSVRLQCAARGSPVPSLEWSKDGVVISTNSTTKNYEEVKGELFIPTFGPSDQGVYKCFFKNYDNGTAEITTAAELVGCGEPHVPVNGFKVGENYWAGEMVTFACDVGYHLEGPTNRLCLENGNWSNVVPTCHHLCDEPPPLENGYRIGNEFWEGKNVTYECNKGYQLRGPHVRVCKENGNWTEEGPSCEGPEFEYSEILLNKTEYWELLKGWLGSVSTLPAKWKLCYRATDHGWSSSTFHSHCNSLGPTVTFIRVGEYIFGAYTDRNWHSGGSYTDSVFSFIFSFKNHYGLEPFKLHVKNSQHAIYGNNGYGPTFGGHDIYIANSAGYNTNSYTNLGHSYVQLAGYRYGSSDTRNIPGIEKKPPPSLTAKEGRKVSLPCSPNGYPKPEITWYKDGQKMDSRLYNKETGELTFPSIQFNDRGLYKCEARNFLGVESATVKVVVEITPRFVEKPETYHTAYETWETTLSCNIFGFPPPKIQWTRSFKKPVTVDRHVVAGNDLVIKDIRLEDRGPFMCRGENHLGHVYALIVLDVKPVVPPAITTAPSSVVKVTKVDDSFTLQCAARGSPVPSLEWSKDGVIISTNTTVKTEDEVKGKLVISSFGPSDQGVYKCFFKNFDNGTAEISTTVGCGEPHVPMNGYKVGENYWAGEMVIFACDTGYHLEGPTNRLCLENGTWSNVVPTCNCLCDEPAPLENGYRIGNKFWEGKNVTYKCNEGYHLRGPHVRACDKNGNWTGEDPTCEGPVFEHSEILLNNTEYWELLKGWLGPVSTLPAKWSLCYRATDHGWSSSTFHSQCNSLGPSVTFIRVGEYIFGAYTDQNWHSGSSYTDSTWSFIFSFKNGYGLEPFKLHVKNSGNAMYGNNGYGPTFGGGHDIYIANSAGSNTNSYTNLGHTYVPPAGYKYSASDTRSLLAGTYNFQPHEVEVFYQTHKN</sequence>
<feature type="domain" description="Ig-like" evidence="6">
    <location>
        <begin position="1377"/>
        <end position="1467"/>
    </location>
</feature>
<dbReference type="SUPFAM" id="SSF48726">
    <property type="entry name" value="Immunoglobulin"/>
    <property type="match status" value="8"/>
</dbReference>
<reference evidence="9 10" key="1">
    <citation type="journal article" date="2018" name="Sci. Rep.">
        <title>Comparative analysis of the Pocillopora damicornis genome highlights role of immune system in coral evolution.</title>
        <authorList>
            <person name="Cunning R."/>
            <person name="Bay R.A."/>
            <person name="Gillette P."/>
            <person name="Baker A.C."/>
            <person name="Traylor-Knowles N."/>
        </authorList>
    </citation>
    <scope>NUCLEOTIDE SEQUENCE [LARGE SCALE GENOMIC DNA]</scope>
    <source>
        <strain evidence="9">RSMAS</strain>
        <tissue evidence="9">Whole animal</tissue>
    </source>
</reference>
<dbReference type="InterPro" id="IPR003598">
    <property type="entry name" value="Ig_sub2"/>
</dbReference>
<feature type="domain" description="Ig-like" evidence="6">
    <location>
        <begin position="823"/>
        <end position="915"/>
    </location>
</feature>
<dbReference type="CDD" id="cd00033">
    <property type="entry name" value="CCP"/>
    <property type="match status" value="6"/>
</dbReference>
<dbReference type="Pfam" id="PF01391">
    <property type="entry name" value="Collagen"/>
    <property type="match status" value="1"/>
</dbReference>
<dbReference type="PROSITE" id="PS50923">
    <property type="entry name" value="SUSHI"/>
    <property type="match status" value="6"/>
</dbReference>
<dbReference type="InterPro" id="IPR000436">
    <property type="entry name" value="Sushi_SCR_CCP_dom"/>
</dbReference>
<organism evidence="9 10">
    <name type="scientific">Pocillopora damicornis</name>
    <name type="common">Cauliflower coral</name>
    <name type="synonym">Millepora damicornis</name>
    <dbReference type="NCBI Taxonomy" id="46731"/>
    <lineage>
        <taxon>Eukaryota</taxon>
        <taxon>Metazoa</taxon>
        <taxon>Cnidaria</taxon>
        <taxon>Anthozoa</taxon>
        <taxon>Hexacorallia</taxon>
        <taxon>Scleractinia</taxon>
        <taxon>Astrocoeniina</taxon>
        <taxon>Pocilloporidae</taxon>
        <taxon>Pocillopora</taxon>
    </lineage>
</organism>
<feature type="domain" description="Ig-like" evidence="6">
    <location>
        <begin position="732"/>
        <end position="804"/>
    </location>
</feature>
<feature type="domain" description="Ig-like" evidence="6">
    <location>
        <begin position="643"/>
        <end position="729"/>
    </location>
</feature>
<accession>A0A3M6UN04</accession>
<feature type="disulfide bond" evidence="4">
    <location>
        <begin position="1000"/>
        <end position="1027"/>
    </location>
</feature>
<dbReference type="Pfam" id="PF00084">
    <property type="entry name" value="Sushi"/>
    <property type="match status" value="6"/>
</dbReference>
<keyword evidence="2 4" id="KW-1015">Disulfide bond</keyword>
<keyword evidence="3" id="KW-0393">Immunoglobulin domain</keyword>
<dbReference type="Pfam" id="PF07534">
    <property type="entry name" value="TLD"/>
    <property type="match status" value="3"/>
</dbReference>
<feature type="domain" description="TLDc" evidence="8">
    <location>
        <begin position="1038"/>
        <end position="1191"/>
    </location>
</feature>
<dbReference type="Gene3D" id="2.10.70.10">
    <property type="entry name" value="Complement Module, domain 1"/>
    <property type="match status" value="6"/>
</dbReference>
<dbReference type="InterPro" id="IPR013783">
    <property type="entry name" value="Ig-like_fold"/>
</dbReference>
<feature type="disulfide bond" evidence="4">
    <location>
        <begin position="1551"/>
        <end position="1578"/>
    </location>
</feature>
<evidence type="ECO:0000259" key="8">
    <source>
        <dbReference type="PROSITE" id="PS51886"/>
    </source>
</evidence>
<comment type="caution">
    <text evidence="9">The sequence shown here is derived from an EMBL/GenBank/DDBJ whole genome shotgun (WGS) entry which is preliminary data.</text>
</comment>
<dbReference type="SMART" id="SM00408">
    <property type="entry name" value="IGc2"/>
    <property type="match status" value="8"/>
</dbReference>
<proteinExistence type="predicted"/>
<keyword evidence="1" id="KW-0677">Repeat</keyword>
<feature type="domain" description="Ig-like" evidence="6">
    <location>
        <begin position="1"/>
        <end position="68"/>
    </location>
</feature>
<feature type="disulfide bond" evidence="4">
    <location>
        <begin position="207"/>
        <end position="234"/>
    </location>
</feature>
<dbReference type="SMART" id="SM00032">
    <property type="entry name" value="CCP"/>
    <property type="match status" value="6"/>
</dbReference>
<feature type="domain" description="Ig-like" evidence="6">
    <location>
        <begin position="86"/>
        <end position="177"/>
    </location>
</feature>
<feature type="compositionally biased region" description="Low complexity" evidence="5">
    <location>
        <begin position="601"/>
        <end position="626"/>
    </location>
</feature>
<dbReference type="OrthoDB" id="5985707at2759"/>
<dbReference type="PANTHER" id="PTHR44170">
    <property type="entry name" value="PROTEIN SIDEKICK"/>
    <property type="match status" value="1"/>
</dbReference>
<dbReference type="SUPFAM" id="SSF57535">
    <property type="entry name" value="Complement control module/SCR domain"/>
    <property type="match status" value="6"/>
</dbReference>
<keyword evidence="10" id="KW-1185">Reference proteome</keyword>
<gene>
    <name evidence="9" type="ORF">pdam_00019690</name>
</gene>
<feature type="domain" description="Sushi" evidence="7">
    <location>
        <begin position="236"/>
        <end position="293"/>
    </location>
</feature>
<feature type="domain" description="Sushi" evidence="7">
    <location>
        <begin position="972"/>
        <end position="1029"/>
    </location>
</feature>
<evidence type="ECO:0000259" key="7">
    <source>
        <dbReference type="PROSITE" id="PS50923"/>
    </source>
</evidence>
<evidence type="ECO:0000259" key="6">
    <source>
        <dbReference type="PROSITE" id="PS50835"/>
    </source>
</evidence>
<evidence type="ECO:0000256" key="4">
    <source>
        <dbReference type="PROSITE-ProRule" id="PRU00302"/>
    </source>
</evidence>
<evidence type="ECO:0000256" key="2">
    <source>
        <dbReference type="ARBA" id="ARBA00023157"/>
    </source>
</evidence>
<feature type="domain" description="Ig-like" evidence="6">
    <location>
        <begin position="1196"/>
        <end position="1284"/>
    </location>
</feature>
<dbReference type="SMART" id="SM00409">
    <property type="entry name" value="IG"/>
    <property type="match status" value="8"/>
</dbReference>
<dbReference type="GO" id="GO:0098609">
    <property type="term" value="P:cell-cell adhesion"/>
    <property type="evidence" value="ECO:0007669"/>
    <property type="project" value="TreeGrafter"/>
</dbReference>
<dbReference type="Pfam" id="PF13927">
    <property type="entry name" value="Ig_3"/>
    <property type="match status" value="8"/>
</dbReference>
<feature type="disulfide bond" evidence="4">
    <location>
        <begin position="1494"/>
        <end position="1521"/>
    </location>
</feature>
<dbReference type="InterPro" id="IPR006571">
    <property type="entry name" value="TLDc_dom"/>
</dbReference>
<feature type="region of interest" description="Disordered" evidence="5">
    <location>
        <begin position="584"/>
        <end position="633"/>
    </location>
</feature>
<name>A0A3M6UN04_POCDA</name>
<dbReference type="InterPro" id="IPR003599">
    <property type="entry name" value="Ig_sub"/>
</dbReference>
<keyword evidence="4" id="KW-0768">Sushi</keyword>
<feature type="domain" description="Sushi" evidence="7">
    <location>
        <begin position="1466"/>
        <end position="1521"/>
    </location>
</feature>
<feature type="domain" description="Ig-like" evidence="6">
    <location>
        <begin position="1285"/>
        <end position="1358"/>
    </location>
</feature>
<dbReference type="SMART" id="SM00584">
    <property type="entry name" value="TLDc"/>
    <property type="match status" value="1"/>
</dbReference>
<dbReference type="SMART" id="SM00406">
    <property type="entry name" value="IGv"/>
    <property type="match status" value="4"/>
</dbReference>
<feature type="non-terminal residue" evidence="9">
    <location>
        <position position="1"/>
    </location>
</feature>
<dbReference type="EMBL" id="RCHS01001151">
    <property type="protein sequence ID" value="RMX54914.1"/>
    <property type="molecule type" value="Genomic_DNA"/>
</dbReference>
<dbReference type="InterPro" id="IPR013106">
    <property type="entry name" value="Ig_V-set"/>
</dbReference>
<feature type="domain" description="TLDc" evidence="8">
    <location>
        <begin position="300"/>
        <end position="451"/>
    </location>
</feature>
<feature type="domain" description="TLDc" evidence="8">
    <location>
        <begin position="1589"/>
        <end position="1765"/>
    </location>
</feature>
<evidence type="ECO:0000256" key="5">
    <source>
        <dbReference type="SAM" id="MobiDB-lite"/>
    </source>
</evidence>
<feature type="disulfide bond" evidence="4">
    <location>
        <begin position="943"/>
        <end position="970"/>
    </location>
</feature>